<dbReference type="Proteomes" id="UP000001504">
    <property type="component" value="Segment"/>
</dbReference>
<gene>
    <name evidence="1" type="ORF">ReqiPine5gene15</name>
</gene>
<evidence type="ECO:0000313" key="2">
    <source>
        <dbReference type="Proteomes" id="UP000001504"/>
    </source>
</evidence>
<organism evidence="1 2">
    <name type="scientific">Rhodococcus phage ReqiPine5</name>
    <dbReference type="NCBI Taxonomy" id="691963"/>
    <lineage>
        <taxon>Viruses</taxon>
        <taxon>Duplodnaviria</taxon>
        <taxon>Heunggongvirae</taxon>
        <taxon>Uroviricota</taxon>
        <taxon>Caudoviricetes</taxon>
        <taxon>Caudoviricetes incertae sedis</taxon>
        <taxon>Reqipinevirus</taxon>
        <taxon>Reqipinevirus reqipine5</taxon>
    </lineage>
</organism>
<dbReference type="KEGG" id="vg:18564126"/>
<name>D4P7Z0_9CAUD</name>
<dbReference type="RefSeq" id="YP_009016196.1">
    <property type="nucleotide sequence ID" value="NC_023722.1"/>
</dbReference>
<dbReference type="EMBL" id="GU580943">
    <property type="protein sequence ID" value="ADD81120.1"/>
    <property type="molecule type" value="Genomic_DNA"/>
</dbReference>
<protein>
    <submittedName>
        <fullName evidence="1">Gp15</fullName>
    </submittedName>
</protein>
<keyword evidence="2" id="KW-1185">Reference proteome</keyword>
<proteinExistence type="predicted"/>
<reference evidence="1 2" key="1">
    <citation type="journal article" date="2011" name="Appl. Environ. Microbiol.">
        <title>Genomic and functional analyses of Rhodococcus equi phages ReqiPepy6, ReqiPoco6, ReqiPine5, and ReqiDocB7.</title>
        <authorList>
            <person name="Summer E.J."/>
            <person name="Liu M."/>
            <person name="Gill J.J."/>
            <person name="Grant M."/>
            <person name="Chan-Cortes T.N."/>
            <person name="Ferguson L."/>
            <person name="Janes C."/>
            <person name="Lange K."/>
            <person name="Bertoli M."/>
            <person name="Moore C."/>
            <person name="Orchard R.C."/>
            <person name="Cohen N."/>
            <person name="Young R."/>
        </authorList>
    </citation>
    <scope>NUCLEOTIDE SEQUENCE [LARGE SCALE GENOMIC DNA]</scope>
</reference>
<sequence length="294" mass="31205">MAFPPYKYDPPLETPPVGGLLTVANVVTVPPPVRILGGVIVRDSVNMDIFPVISLDADLCAVVVDPEEPGPGLFPYTDRVFKPIMLTAPVECDPTITDDELTATATYVLDRKRSMFVEGYLFNVLLPQMKPTVSESIAVEQVLAVADFQTAMGGGTRVVHLNAYWATYLLGKGVIVKSGSIYRTALGNPISFGGGYMDGQGYNTAYITPAIAILQTAVQVDNVLDHQRNDRYTQASQILVPVVTSQDSAVDRFTITTSAAFPNGNAGGGSVTPGAYALLPSFTPGTDAVPGTSE</sequence>
<evidence type="ECO:0000313" key="1">
    <source>
        <dbReference type="EMBL" id="ADD81120.1"/>
    </source>
</evidence>
<dbReference type="GeneID" id="18564126"/>
<accession>D4P7Z0</accession>